<name>A0A9Q3DQH5_9BASI</name>
<evidence type="ECO:0000313" key="3">
    <source>
        <dbReference type="Proteomes" id="UP000765509"/>
    </source>
</evidence>
<evidence type="ECO:0000313" key="2">
    <source>
        <dbReference type="EMBL" id="MBW0507885.1"/>
    </source>
</evidence>
<proteinExistence type="predicted"/>
<protein>
    <submittedName>
        <fullName evidence="2">Uncharacterized protein</fullName>
    </submittedName>
</protein>
<dbReference type="Proteomes" id="UP000765509">
    <property type="component" value="Unassembled WGS sequence"/>
</dbReference>
<keyword evidence="3" id="KW-1185">Reference proteome</keyword>
<comment type="caution">
    <text evidence="2">The sequence shown here is derived from an EMBL/GenBank/DDBJ whole genome shotgun (WGS) entry which is preliminary data.</text>
</comment>
<sequence length="102" mass="11521">MFQPGFKMSRTRGKLPKDILQRDSLQITYENHQQLEHKQTVQALRGGGSQDQGQPSHYPGYRGAMEPEREYSDSFKLTISSEPTTLPSGFTPLRHQQTSGQG</sequence>
<reference evidence="2" key="1">
    <citation type="submission" date="2021-03" db="EMBL/GenBank/DDBJ databases">
        <title>Draft genome sequence of rust myrtle Austropuccinia psidii MF-1, a brazilian biotype.</title>
        <authorList>
            <person name="Quecine M.C."/>
            <person name="Pachon D.M.R."/>
            <person name="Bonatelli M.L."/>
            <person name="Correr F.H."/>
            <person name="Franceschini L.M."/>
            <person name="Leite T.F."/>
            <person name="Margarido G.R.A."/>
            <person name="Almeida C.A."/>
            <person name="Ferrarezi J.A."/>
            <person name="Labate C.A."/>
        </authorList>
    </citation>
    <scope>NUCLEOTIDE SEQUENCE</scope>
    <source>
        <strain evidence="2">MF-1</strain>
    </source>
</reference>
<feature type="region of interest" description="Disordered" evidence="1">
    <location>
        <begin position="80"/>
        <end position="102"/>
    </location>
</feature>
<organism evidence="2 3">
    <name type="scientific">Austropuccinia psidii MF-1</name>
    <dbReference type="NCBI Taxonomy" id="1389203"/>
    <lineage>
        <taxon>Eukaryota</taxon>
        <taxon>Fungi</taxon>
        <taxon>Dikarya</taxon>
        <taxon>Basidiomycota</taxon>
        <taxon>Pucciniomycotina</taxon>
        <taxon>Pucciniomycetes</taxon>
        <taxon>Pucciniales</taxon>
        <taxon>Sphaerophragmiaceae</taxon>
        <taxon>Austropuccinia</taxon>
    </lineage>
</organism>
<evidence type="ECO:0000256" key="1">
    <source>
        <dbReference type="SAM" id="MobiDB-lite"/>
    </source>
</evidence>
<dbReference type="EMBL" id="AVOT02019965">
    <property type="protein sequence ID" value="MBW0507885.1"/>
    <property type="molecule type" value="Genomic_DNA"/>
</dbReference>
<accession>A0A9Q3DQH5</accession>
<feature type="region of interest" description="Disordered" evidence="1">
    <location>
        <begin position="43"/>
        <end position="68"/>
    </location>
</feature>
<gene>
    <name evidence="2" type="ORF">O181_047600</name>
</gene>
<dbReference type="AlphaFoldDB" id="A0A9Q3DQH5"/>